<dbReference type="GO" id="GO:0016987">
    <property type="term" value="F:sigma factor activity"/>
    <property type="evidence" value="ECO:0007669"/>
    <property type="project" value="UniProtKB-KW"/>
</dbReference>
<dbReference type="InterPro" id="IPR036388">
    <property type="entry name" value="WH-like_DNA-bd_sf"/>
</dbReference>
<keyword evidence="2" id="KW-0805">Transcription regulation</keyword>
<evidence type="ECO:0000259" key="5">
    <source>
        <dbReference type="Pfam" id="PF04542"/>
    </source>
</evidence>
<dbReference type="NCBIfam" id="TIGR02937">
    <property type="entry name" value="sigma70-ECF"/>
    <property type="match status" value="1"/>
</dbReference>
<proteinExistence type="inferred from homology"/>
<feature type="domain" description="RNA polymerase sigma factor 70 region 4 type 2" evidence="6">
    <location>
        <begin position="86"/>
        <end position="138"/>
    </location>
</feature>
<sequence>MRAFAHSLCRNAVEADDLAQDALLRAWNNRASYQPGTNMKAWTFMILRNQFYSDKRRSWRSTQLDPETAERTLVAVSNPIATLELDEVRRALAMLPDDQREALILIGAGGLSYEEVADICGSAIGTIKSRVSRARDRLALILAEGSYDQDEVLPSSAMSTLMNTLDRLCAPRMAA</sequence>
<dbReference type="AlphaFoldDB" id="A0A974P463"/>
<name>A0A974P463_9CAUL</name>
<dbReference type="InterPro" id="IPR013325">
    <property type="entry name" value="RNA_pol_sigma_r2"/>
</dbReference>
<dbReference type="GO" id="GO:0006352">
    <property type="term" value="P:DNA-templated transcription initiation"/>
    <property type="evidence" value="ECO:0007669"/>
    <property type="project" value="InterPro"/>
</dbReference>
<evidence type="ECO:0000256" key="2">
    <source>
        <dbReference type="ARBA" id="ARBA00023015"/>
    </source>
</evidence>
<accession>A0A974P463</accession>
<dbReference type="EMBL" id="CP068570">
    <property type="protein sequence ID" value="QQZ50393.1"/>
    <property type="molecule type" value="Genomic_DNA"/>
</dbReference>
<evidence type="ECO:0000256" key="1">
    <source>
        <dbReference type="ARBA" id="ARBA00010641"/>
    </source>
</evidence>
<dbReference type="Pfam" id="PF08281">
    <property type="entry name" value="Sigma70_r4_2"/>
    <property type="match status" value="1"/>
</dbReference>
<dbReference type="PANTHER" id="PTHR43133">
    <property type="entry name" value="RNA POLYMERASE ECF-TYPE SIGMA FACTO"/>
    <property type="match status" value="1"/>
</dbReference>
<dbReference type="Gene3D" id="1.10.10.10">
    <property type="entry name" value="Winged helix-like DNA-binding domain superfamily/Winged helix DNA-binding domain"/>
    <property type="match status" value="1"/>
</dbReference>
<dbReference type="Gene3D" id="1.10.1740.10">
    <property type="match status" value="1"/>
</dbReference>
<gene>
    <name evidence="7" type="ORF">JKL49_01490</name>
</gene>
<dbReference type="SUPFAM" id="SSF88659">
    <property type="entry name" value="Sigma3 and sigma4 domains of RNA polymerase sigma factors"/>
    <property type="match status" value="1"/>
</dbReference>
<dbReference type="Pfam" id="PF04542">
    <property type="entry name" value="Sigma70_r2"/>
    <property type="match status" value="1"/>
</dbReference>
<dbReference type="CDD" id="cd06171">
    <property type="entry name" value="Sigma70_r4"/>
    <property type="match status" value="1"/>
</dbReference>
<comment type="similarity">
    <text evidence="1">Belongs to the sigma-70 factor family. ECF subfamily.</text>
</comment>
<evidence type="ECO:0000313" key="7">
    <source>
        <dbReference type="EMBL" id="QQZ50393.1"/>
    </source>
</evidence>
<evidence type="ECO:0000259" key="6">
    <source>
        <dbReference type="Pfam" id="PF08281"/>
    </source>
</evidence>
<dbReference type="InterPro" id="IPR013324">
    <property type="entry name" value="RNA_pol_sigma_r3/r4-like"/>
</dbReference>
<dbReference type="SUPFAM" id="SSF88946">
    <property type="entry name" value="Sigma2 domain of RNA polymerase sigma factors"/>
    <property type="match status" value="1"/>
</dbReference>
<organism evidence="7">
    <name type="scientific">Phenylobacterium glaciei</name>
    <dbReference type="NCBI Taxonomy" id="2803784"/>
    <lineage>
        <taxon>Bacteria</taxon>
        <taxon>Pseudomonadati</taxon>
        <taxon>Pseudomonadota</taxon>
        <taxon>Alphaproteobacteria</taxon>
        <taxon>Caulobacterales</taxon>
        <taxon>Caulobacteraceae</taxon>
        <taxon>Phenylobacterium</taxon>
    </lineage>
</organism>
<dbReference type="InterPro" id="IPR014284">
    <property type="entry name" value="RNA_pol_sigma-70_dom"/>
</dbReference>
<keyword evidence="3" id="KW-0731">Sigma factor</keyword>
<evidence type="ECO:0000256" key="3">
    <source>
        <dbReference type="ARBA" id="ARBA00023082"/>
    </source>
</evidence>
<dbReference type="GO" id="GO:0003677">
    <property type="term" value="F:DNA binding"/>
    <property type="evidence" value="ECO:0007669"/>
    <property type="project" value="InterPro"/>
</dbReference>
<reference evidence="7" key="1">
    <citation type="submission" date="2021-01" db="EMBL/GenBank/DDBJ databases">
        <title>Genome sequence of Phenylobacterium sp. 20VBR1 isolated from a valley glaceir, Ny-Alesund, Svalbard.</title>
        <authorList>
            <person name="Thomas F.A."/>
            <person name="Krishnan K.P."/>
            <person name="Sinha R.K."/>
        </authorList>
    </citation>
    <scope>NUCLEOTIDE SEQUENCE</scope>
    <source>
        <strain evidence="7">20VBR1</strain>
    </source>
</reference>
<dbReference type="InterPro" id="IPR007627">
    <property type="entry name" value="RNA_pol_sigma70_r2"/>
</dbReference>
<protein>
    <submittedName>
        <fullName evidence="7">Sigma-70 family RNA polymerase sigma factor</fullName>
    </submittedName>
</protein>
<feature type="domain" description="RNA polymerase sigma-70 region 2" evidence="5">
    <location>
        <begin position="2"/>
        <end position="60"/>
    </location>
</feature>
<evidence type="ECO:0000256" key="4">
    <source>
        <dbReference type="ARBA" id="ARBA00023163"/>
    </source>
</evidence>
<keyword evidence="4" id="KW-0804">Transcription</keyword>
<dbReference type="InterPro" id="IPR013249">
    <property type="entry name" value="RNA_pol_sigma70_r4_t2"/>
</dbReference>
<dbReference type="InterPro" id="IPR039425">
    <property type="entry name" value="RNA_pol_sigma-70-like"/>
</dbReference>
<dbReference type="PANTHER" id="PTHR43133:SF25">
    <property type="entry name" value="RNA POLYMERASE SIGMA FACTOR RFAY-RELATED"/>
    <property type="match status" value="1"/>
</dbReference>